<dbReference type="SUPFAM" id="SSF55021">
    <property type="entry name" value="ACT-like"/>
    <property type="match status" value="1"/>
</dbReference>
<dbReference type="KEGG" id="pbas:SMSP2_02264"/>
<proteinExistence type="predicted"/>
<accession>A0A1Q2MGQ4</accession>
<sequence>MARKKTRTAGEQICIVTVTGQDKVGIIARLAVTLAQVNVNIIDVNQNVMESYFVMTMACDVAGASATMKEIHARLEDVAREMDLRITFQHENIFKTMHRV</sequence>
<feature type="domain" description="ACT" evidence="1">
    <location>
        <begin position="15"/>
        <end position="89"/>
    </location>
</feature>
<dbReference type="RefSeq" id="WP_146684085.1">
    <property type="nucleotide sequence ID" value="NZ_CP019646.1"/>
</dbReference>
<dbReference type="OrthoDB" id="259192at2"/>
<evidence type="ECO:0000259" key="1">
    <source>
        <dbReference type="PROSITE" id="PS51671"/>
    </source>
</evidence>
<dbReference type="Proteomes" id="UP000188181">
    <property type="component" value="Chromosome"/>
</dbReference>
<dbReference type="InterPro" id="IPR002912">
    <property type="entry name" value="ACT_dom"/>
</dbReference>
<dbReference type="EMBL" id="CP019646">
    <property type="protein sequence ID" value="AQQ71885.1"/>
    <property type="molecule type" value="Genomic_DNA"/>
</dbReference>
<dbReference type="NCBIfam" id="NF001220">
    <property type="entry name" value="PRK00194.1"/>
    <property type="match status" value="1"/>
</dbReference>
<evidence type="ECO:0000313" key="3">
    <source>
        <dbReference type="Proteomes" id="UP000188181"/>
    </source>
</evidence>
<dbReference type="Pfam" id="PF13740">
    <property type="entry name" value="ACT_6"/>
    <property type="match status" value="1"/>
</dbReference>
<organism evidence="2 3">
    <name type="scientific">Limihaloglobus sulfuriphilus</name>
    <dbReference type="NCBI Taxonomy" id="1851148"/>
    <lineage>
        <taxon>Bacteria</taxon>
        <taxon>Pseudomonadati</taxon>
        <taxon>Planctomycetota</taxon>
        <taxon>Phycisphaerae</taxon>
        <taxon>Sedimentisphaerales</taxon>
        <taxon>Sedimentisphaeraceae</taxon>
        <taxon>Limihaloglobus</taxon>
    </lineage>
</organism>
<protein>
    <submittedName>
        <fullName evidence="2">Formyltetrahydrofolate deformylase</fullName>
    </submittedName>
</protein>
<keyword evidence="3" id="KW-1185">Reference proteome</keyword>
<dbReference type="InterPro" id="IPR045865">
    <property type="entry name" value="ACT-like_dom_sf"/>
</dbReference>
<dbReference type="STRING" id="1851148.SMSP2_02264"/>
<reference evidence="3" key="1">
    <citation type="submission" date="2017-02" db="EMBL/GenBank/DDBJ databases">
        <title>Comparative genomics and description of representatives of a novel lineage of planctomycetes thriving in anoxic sediments.</title>
        <authorList>
            <person name="Spring S."/>
            <person name="Bunk B."/>
            <person name="Sproer C."/>
        </authorList>
    </citation>
    <scope>NUCLEOTIDE SEQUENCE [LARGE SCALE GENOMIC DNA]</scope>
    <source>
        <strain evidence="3">SM-Chi-D1</strain>
    </source>
</reference>
<dbReference type="AlphaFoldDB" id="A0A1Q2MGQ4"/>
<dbReference type="PROSITE" id="PS51671">
    <property type="entry name" value="ACT"/>
    <property type="match status" value="1"/>
</dbReference>
<name>A0A1Q2MGQ4_9BACT</name>
<dbReference type="Gene3D" id="3.30.70.260">
    <property type="match status" value="1"/>
</dbReference>
<gene>
    <name evidence="2" type="ORF">SMSP2_02264</name>
</gene>
<evidence type="ECO:0000313" key="2">
    <source>
        <dbReference type="EMBL" id="AQQ71885.1"/>
    </source>
</evidence>